<dbReference type="NCBIfam" id="TIGR01460">
    <property type="entry name" value="HAD-SF-IIA"/>
    <property type="match status" value="1"/>
</dbReference>
<keyword evidence="7" id="KW-1185">Reference proteome</keyword>
<dbReference type="PANTHER" id="PTHR19288:SF93">
    <property type="entry name" value="FI11325P-RELATED"/>
    <property type="match status" value="1"/>
</dbReference>
<evidence type="ECO:0000313" key="6">
    <source>
        <dbReference type="EMBL" id="KAK2142602.1"/>
    </source>
</evidence>
<reference evidence="6" key="1">
    <citation type="journal article" date="2023" name="Mol. Biol. Evol.">
        <title>Third-Generation Sequencing Reveals the Adaptive Role of the Epigenome in Three Deep-Sea Polychaetes.</title>
        <authorList>
            <person name="Perez M."/>
            <person name="Aroh O."/>
            <person name="Sun Y."/>
            <person name="Lan Y."/>
            <person name="Juniper S.K."/>
            <person name="Young C.R."/>
            <person name="Angers B."/>
            <person name="Qian P.Y."/>
        </authorList>
    </citation>
    <scope>NUCLEOTIDE SEQUENCE</scope>
    <source>
        <strain evidence="6">P08H-3</strain>
    </source>
</reference>
<dbReference type="InterPro" id="IPR006349">
    <property type="entry name" value="PGP_euk"/>
</dbReference>
<evidence type="ECO:0000256" key="3">
    <source>
        <dbReference type="PIRSR" id="PIRSR000915-1"/>
    </source>
</evidence>
<dbReference type="Gene3D" id="3.40.50.1000">
    <property type="entry name" value="HAD superfamily/HAD-like"/>
    <property type="match status" value="2"/>
</dbReference>
<feature type="binding site" evidence="4">
    <location>
        <position position="201"/>
    </location>
    <ligand>
        <name>substrate</name>
    </ligand>
</feature>
<dbReference type="GO" id="GO:0016791">
    <property type="term" value="F:phosphatase activity"/>
    <property type="evidence" value="ECO:0007669"/>
    <property type="project" value="InterPro"/>
</dbReference>
<evidence type="ECO:0000313" key="7">
    <source>
        <dbReference type="Proteomes" id="UP001208570"/>
    </source>
</evidence>
<keyword evidence="5" id="KW-0479">Metal-binding</keyword>
<dbReference type="SUPFAM" id="SSF56784">
    <property type="entry name" value="HAD-like"/>
    <property type="match status" value="1"/>
</dbReference>
<feature type="active site" description="Nucleophile" evidence="3">
    <location>
        <position position="24"/>
    </location>
</feature>
<dbReference type="AlphaFoldDB" id="A0AAD9IX68"/>
<comment type="cofactor">
    <cofactor evidence="5">
        <name>Mg(2+)</name>
        <dbReference type="ChEBI" id="CHEBI:18420"/>
    </cofactor>
    <text evidence="5">Divalent metal ions. Mg(2+) is the most effective.</text>
</comment>
<feature type="binding site" evidence="5">
    <location>
        <position position="226"/>
    </location>
    <ligand>
        <name>Mg(2+)</name>
        <dbReference type="ChEBI" id="CHEBI:18420"/>
    </ligand>
</feature>
<keyword evidence="1 2" id="KW-0378">Hydrolase</keyword>
<evidence type="ECO:0000256" key="4">
    <source>
        <dbReference type="PIRSR" id="PIRSR000915-2"/>
    </source>
</evidence>
<dbReference type="EMBL" id="JAODUP010000934">
    <property type="protein sequence ID" value="KAK2142602.1"/>
    <property type="molecule type" value="Genomic_DNA"/>
</dbReference>
<feature type="binding site" evidence="5">
    <location>
        <position position="26"/>
    </location>
    <ligand>
        <name>Mg(2+)</name>
        <dbReference type="ChEBI" id="CHEBI:18420"/>
    </ligand>
</feature>
<evidence type="ECO:0000256" key="2">
    <source>
        <dbReference type="PIRNR" id="PIRNR000915"/>
    </source>
</evidence>
<dbReference type="Pfam" id="PF13344">
    <property type="entry name" value="Hydrolase_6"/>
    <property type="match status" value="1"/>
</dbReference>
<dbReference type="InterPro" id="IPR023214">
    <property type="entry name" value="HAD_sf"/>
</dbReference>
<dbReference type="PIRSF" id="PIRSF000915">
    <property type="entry name" value="PGP-type_phosphatase"/>
    <property type="match status" value="1"/>
</dbReference>
<evidence type="ECO:0000256" key="5">
    <source>
        <dbReference type="PIRSR" id="PIRSR000915-3"/>
    </source>
</evidence>
<feature type="binding site" evidence="5">
    <location>
        <position position="24"/>
    </location>
    <ligand>
        <name>Mg(2+)</name>
        <dbReference type="ChEBI" id="CHEBI:18420"/>
    </ligand>
</feature>
<keyword evidence="5" id="KW-0460">Magnesium</keyword>
<accession>A0AAD9IX68</accession>
<feature type="active site" description="Proton donor" evidence="3">
    <location>
        <position position="26"/>
    </location>
</feature>
<gene>
    <name evidence="6" type="ORF">LSH36_934g00014</name>
</gene>
<dbReference type="InterPro" id="IPR006357">
    <property type="entry name" value="HAD-SF_hydro_IIA"/>
</dbReference>
<dbReference type="GO" id="GO:0046872">
    <property type="term" value="F:metal ion binding"/>
    <property type="evidence" value="ECO:0007669"/>
    <property type="project" value="UniProtKB-KW"/>
</dbReference>
<dbReference type="InterPro" id="IPR036412">
    <property type="entry name" value="HAD-like_sf"/>
</dbReference>
<comment type="caution">
    <text evidence="6">The sequence shown here is derived from an EMBL/GenBank/DDBJ whole genome shotgun (WGS) entry which is preliminary data.</text>
</comment>
<sequence>MYCKELTSENIQEFLALFDTVLTDCDGVLWHGSSALPGSPETIQKLHTMGKRIFYITNNSTKSRDDYLIKFTNMGFPATKDSVVGSGYVAAQYVKYQLEYNGKVFVVGSKGIEKELAEADNLDGLSFDDMSKLELDPDINCVIVGLDTQFSYLKLARAISYLAKDGCHFVATNTDTGLPIGSGKVLPEAAAQRKADVICGKPYPLIYETLSQQHRINPDRSLVIGDRLDTDIQLAGRCHLHSLLVLTGFSTLPDVDHLMEHGSEEDKLQIPEYYIKSLEDLGKLITEFQASN</sequence>
<dbReference type="PANTHER" id="PTHR19288">
    <property type="entry name" value="4-NITROPHENYLPHOSPHATASE-RELATED"/>
    <property type="match status" value="1"/>
</dbReference>
<dbReference type="GO" id="GO:0005737">
    <property type="term" value="C:cytoplasm"/>
    <property type="evidence" value="ECO:0007669"/>
    <property type="project" value="TreeGrafter"/>
</dbReference>
<dbReference type="NCBIfam" id="TIGR01452">
    <property type="entry name" value="PGP_euk"/>
    <property type="match status" value="1"/>
</dbReference>
<dbReference type="Pfam" id="PF13242">
    <property type="entry name" value="Hydrolase_like"/>
    <property type="match status" value="1"/>
</dbReference>
<evidence type="ECO:0008006" key="8">
    <source>
        <dbReference type="Google" id="ProtNLM"/>
    </source>
</evidence>
<protein>
    <recommendedName>
        <fullName evidence="8">Phosphoglycolate phosphatase</fullName>
    </recommendedName>
</protein>
<organism evidence="6 7">
    <name type="scientific">Paralvinella palmiformis</name>
    <dbReference type="NCBI Taxonomy" id="53620"/>
    <lineage>
        <taxon>Eukaryota</taxon>
        <taxon>Metazoa</taxon>
        <taxon>Spiralia</taxon>
        <taxon>Lophotrochozoa</taxon>
        <taxon>Annelida</taxon>
        <taxon>Polychaeta</taxon>
        <taxon>Sedentaria</taxon>
        <taxon>Canalipalpata</taxon>
        <taxon>Terebellida</taxon>
        <taxon>Terebelliformia</taxon>
        <taxon>Alvinellidae</taxon>
        <taxon>Paralvinella</taxon>
    </lineage>
</organism>
<proteinExistence type="inferred from homology"/>
<name>A0AAD9IX68_9ANNE</name>
<comment type="similarity">
    <text evidence="2">Belongs to the HAD-like hydrolase superfamily.</text>
</comment>
<evidence type="ECO:0000256" key="1">
    <source>
        <dbReference type="ARBA" id="ARBA00022801"/>
    </source>
</evidence>
<dbReference type="Proteomes" id="UP001208570">
    <property type="component" value="Unassembled WGS sequence"/>
</dbReference>